<dbReference type="GO" id="GO:0019808">
    <property type="term" value="F:polyamine binding"/>
    <property type="evidence" value="ECO:0007669"/>
    <property type="project" value="InterPro"/>
</dbReference>
<dbReference type="PATRIC" id="fig|883113.3.peg.911"/>
<keyword evidence="3" id="KW-0732">Signal</keyword>
<dbReference type="CDD" id="cd13663">
    <property type="entry name" value="PBP2_PotD_PotF_like_2"/>
    <property type="match status" value="1"/>
</dbReference>
<dbReference type="AlphaFoldDB" id="H3NJ78"/>
<gene>
    <name evidence="6" type="ORF">HMPREF9708_00917</name>
</gene>
<accession>H3NJ78</accession>
<dbReference type="InterPro" id="IPR006059">
    <property type="entry name" value="SBP"/>
</dbReference>
<dbReference type="Gene3D" id="3.40.190.10">
    <property type="entry name" value="Periplasmic binding protein-like II"/>
    <property type="match status" value="2"/>
</dbReference>
<dbReference type="GO" id="GO:0015846">
    <property type="term" value="P:polyamine transport"/>
    <property type="evidence" value="ECO:0007669"/>
    <property type="project" value="InterPro"/>
</dbReference>
<dbReference type="Pfam" id="PF13416">
    <property type="entry name" value="SBP_bac_8"/>
    <property type="match status" value="1"/>
</dbReference>
<dbReference type="PANTHER" id="PTHR30222:SF17">
    <property type="entry name" value="SPERMIDINE_PUTRESCINE-BINDING PERIPLASMIC PROTEIN"/>
    <property type="match status" value="1"/>
</dbReference>
<dbReference type="OrthoDB" id="9769319at2"/>
<dbReference type="PRINTS" id="PR00909">
    <property type="entry name" value="SPERMDNBNDNG"/>
</dbReference>
<dbReference type="Proteomes" id="UP000006190">
    <property type="component" value="Unassembled WGS sequence"/>
</dbReference>
<feature type="binding site" evidence="5">
    <location>
        <position position="92"/>
    </location>
    <ligand>
        <name>spermidine</name>
        <dbReference type="ChEBI" id="CHEBI:57834"/>
    </ligand>
</feature>
<comment type="subcellular location">
    <subcellularLocation>
        <location evidence="1">Periplasm</location>
    </subcellularLocation>
</comment>
<comment type="caution">
    <text evidence="6">The sequence shown here is derived from an EMBL/GenBank/DDBJ whole genome shotgun (WGS) entry which is preliminary data.</text>
</comment>
<keyword evidence="7" id="KW-1185">Reference proteome</keyword>
<sequence>MKSLIRSMAAILILVVGMFLAINYLQTRQGLHGDKIINFYNWGDYIDPELLKQFEEETGYKVVYETFDSNEAMLTKVQQGGTNYDLIVPSEYTVENMVDQGLLLPIDHQQLPQLKNVSPRFLDQPFDPGNQYSIPYFWGTLGIIYNTKEIQPGEIKGWKDLFQDKYKEKIMIYDGAREVMGIGLQTLGYSLNETDSTRLEEAMLKMKQLMPNILALLADEIKMYATIEEAPIAITFSGEAAMAMEDNPDLDYLIPEEGSNIWFDTLAIPKGADNIEGAHALIDFLMRPEVAAQNAEYIGYATPNEAALDFMDPEIISDPAFYPDEALMDRLEVYRNLGQQKLIEYNNFYLQVKLEPR</sequence>
<dbReference type="RefSeq" id="WP_006309049.1">
    <property type="nucleotide sequence ID" value="NZ_JH601133.1"/>
</dbReference>
<evidence type="ECO:0000313" key="6">
    <source>
        <dbReference type="EMBL" id="EHR37010.1"/>
    </source>
</evidence>
<dbReference type="EMBL" id="AGEG01000011">
    <property type="protein sequence ID" value="EHR37010.1"/>
    <property type="molecule type" value="Genomic_DNA"/>
</dbReference>
<evidence type="ECO:0000256" key="2">
    <source>
        <dbReference type="ARBA" id="ARBA00022448"/>
    </source>
</evidence>
<reference evidence="6 7" key="1">
    <citation type="submission" date="2012-01" db="EMBL/GenBank/DDBJ databases">
        <title>The Genome Sequence of Facklamia languida CCUG 37842.</title>
        <authorList>
            <consortium name="The Broad Institute Genome Sequencing Platform"/>
            <person name="Earl A."/>
            <person name="Ward D."/>
            <person name="Feldgarden M."/>
            <person name="Gevers D."/>
            <person name="Huys G."/>
            <person name="Young S.K."/>
            <person name="Zeng Q."/>
            <person name="Gargeya S."/>
            <person name="Fitzgerald M."/>
            <person name="Haas B."/>
            <person name="Abouelleil A."/>
            <person name="Alvarado L."/>
            <person name="Arachchi H.M."/>
            <person name="Berlin A."/>
            <person name="Chapman S.B."/>
            <person name="Gearin G."/>
            <person name="Goldberg J."/>
            <person name="Griggs A."/>
            <person name="Gujja S."/>
            <person name="Hansen M."/>
            <person name="Heiman D."/>
            <person name="Howarth C."/>
            <person name="Larimer J."/>
            <person name="Lui A."/>
            <person name="MacDonald P.J.P."/>
            <person name="McCowen C."/>
            <person name="Montmayeur A."/>
            <person name="Murphy C."/>
            <person name="Neiman D."/>
            <person name="Pearson M."/>
            <person name="Priest M."/>
            <person name="Roberts A."/>
            <person name="Saif S."/>
            <person name="Shea T."/>
            <person name="Sisk P."/>
            <person name="Stolte C."/>
            <person name="Sykes S."/>
            <person name="Wortman J."/>
            <person name="Nusbaum C."/>
            <person name="Birren B."/>
        </authorList>
    </citation>
    <scope>NUCLEOTIDE SEQUENCE [LARGE SCALE GENOMIC DNA]</scope>
    <source>
        <strain evidence="6 7">CCUG 37842</strain>
    </source>
</reference>
<evidence type="ECO:0000256" key="4">
    <source>
        <dbReference type="ARBA" id="ARBA00022764"/>
    </source>
</evidence>
<evidence type="ECO:0000256" key="5">
    <source>
        <dbReference type="PIRSR" id="PIRSR019574-1"/>
    </source>
</evidence>
<dbReference type="InterPro" id="IPR001188">
    <property type="entry name" value="Sperm_putr-bd"/>
</dbReference>
<dbReference type="PANTHER" id="PTHR30222">
    <property type="entry name" value="SPERMIDINE/PUTRESCINE-BINDING PERIPLASMIC PROTEIN"/>
    <property type="match status" value="1"/>
</dbReference>
<name>H3NJ78_9LACT</name>
<evidence type="ECO:0000256" key="1">
    <source>
        <dbReference type="ARBA" id="ARBA00004418"/>
    </source>
</evidence>
<dbReference type="PIRSF" id="PIRSF019574">
    <property type="entry name" value="Periplasmic_polyamine_BP"/>
    <property type="match status" value="1"/>
</dbReference>
<evidence type="ECO:0000256" key="3">
    <source>
        <dbReference type="ARBA" id="ARBA00022729"/>
    </source>
</evidence>
<evidence type="ECO:0000313" key="7">
    <source>
        <dbReference type="Proteomes" id="UP000006190"/>
    </source>
</evidence>
<protein>
    <submittedName>
        <fullName evidence="6">Uncharacterized protein</fullName>
    </submittedName>
</protein>
<dbReference type="STRING" id="883113.HMPREF9708_00917"/>
<dbReference type="eggNOG" id="COG0687">
    <property type="taxonomic scope" value="Bacteria"/>
</dbReference>
<dbReference type="SUPFAM" id="SSF53850">
    <property type="entry name" value="Periplasmic binding protein-like II"/>
    <property type="match status" value="1"/>
</dbReference>
<proteinExistence type="predicted"/>
<dbReference type="HOGENOM" id="CLU_026974_1_3_9"/>
<organism evidence="6 7">
    <name type="scientific">Facklamia languida CCUG 37842</name>
    <dbReference type="NCBI Taxonomy" id="883113"/>
    <lineage>
        <taxon>Bacteria</taxon>
        <taxon>Bacillati</taxon>
        <taxon>Bacillota</taxon>
        <taxon>Bacilli</taxon>
        <taxon>Lactobacillales</taxon>
        <taxon>Aerococcaceae</taxon>
        <taxon>Facklamia</taxon>
    </lineage>
</organism>
<keyword evidence="4" id="KW-0574">Periplasm</keyword>
<dbReference type="GO" id="GO:0042597">
    <property type="term" value="C:periplasmic space"/>
    <property type="evidence" value="ECO:0007669"/>
    <property type="project" value="UniProtKB-SubCell"/>
</dbReference>
<keyword evidence="2" id="KW-0813">Transport</keyword>